<evidence type="ECO:0000313" key="1">
    <source>
        <dbReference type="EMBL" id="CAA9359620.1"/>
    </source>
</evidence>
<gene>
    <name evidence="1" type="ORF">AVDCRST_MAG68-4264</name>
</gene>
<accession>A0A6J4MHA6</accession>
<name>A0A6J4MHA6_9BACT</name>
<protein>
    <submittedName>
        <fullName evidence="1">Uncharacterized protein</fullName>
    </submittedName>
</protein>
<organism evidence="1">
    <name type="scientific">uncultured Gemmatimonadota bacterium</name>
    <dbReference type="NCBI Taxonomy" id="203437"/>
    <lineage>
        <taxon>Bacteria</taxon>
        <taxon>Pseudomonadati</taxon>
        <taxon>Gemmatimonadota</taxon>
        <taxon>environmental samples</taxon>
    </lineage>
</organism>
<proteinExistence type="predicted"/>
<dbReference type="AlphaFoldDB" id="A0A6J4MHA6"/>
<dbReference type="EMBL" id="CADCTW010000198">
    <property type="protein sequence ID" value="CAA9359620.1"/>
    <property type="molecule type" value="Genomic_DNA"/>
</dbReference>
<reference evidence="1" key="1">
    <citation type="submission" date="2020-02" db="EMBL/GenBank/DDBJ databases">
        <authorList>
            <person name="Meier V. D."/>
        </authorList>
    </citation>
    <scope>NUCLEOTIDE SEQUENCE</scope>
    <source>
        <strain evidence="1">AVDCRST_MAG68</strain>
    </source>
</reference>
<sequence>MGVGGGESPRRYSSWSEIPIPVLREFLTELAREMGLREAGRLFGRGREQVRKFISGAIEAPHPRTRQRLGELYLERHGRGGRVAEAPVHTPTPTPLKLILPKGLERATAEIRTMFAQIRKLPDAPDSATGVEQWLLRHVKHEYSTEQPYPRPRRKNPKK</sequence>